<dbReference type="Gramene" id="TuG1812S0001521900.01.T01">
    <property type="protein sequence ID" value="TuG1812S0001521900.01.T01"/>
    <property type="gene ID" value="TuG1812S0001521900.01"/>
</dbReference>
<organism evidence="2 3">
    <name type="scientific">Triticum urartu</name>
    <name type="common">Red wild einkorn</name>
    <name type="synonym">Crithodium urartu</name>
    <dbReference type="NCBI Taxonomy" id="4572"/>
    <lineage>
        <taxon>Eukaryota</taxon>
        <taxon>Viridiplantae</taxon>
        <taxon>Streptophyta</taxon>
        <taxon>Embryophyta</taxon>
        <taxon>Tracheophyta</taxon>
        <taxon>Spermatophyta</taxon>
        <taxon>Magnoliopsida</taxon>
        <taxon>Liliopsida</taxon>
        <taxon>Poales</taxon>
        <taxon>Poaceae</taxon>
        <taxon>BOP clade</taxon>
        <taxon>Pooideae</taxon>
        <taxon>Triticodae</taxon>
        <taxon>Triticeae</taxon>
        <taxon>Triticinae</taxon>
        <taxon>Triticum</taxon>
    </lineage>
</organism>
<evidence type="ECO:0000256" key="1">
    <source>
        <dbReference type="SAM" id="MobiDB-lite"/>
    </source>
</evidence>
<proteinExistence type="predicted"/>
<feature type="compositionally biased region" description="Basic and acidic residues" evidence="1">
    <location>
        <begin position="127"/>
        <end position="139"/>
    </location>
</feature>
<keyword evidence="3" id="KW-1185">Reference proteome</keyword>
<accession>A0A8R7RDP0</accession>
<evidence type="ECO:0000313" key="2">
    <source>
        <dbReference type="EnsemblPlants" id="TuG1812S0001521900.01.T01"/>
    </source>
</evidence>
<dbReference type="AlphaFoldDB" id="A0A8R7RDP0"/>
<dbReference type="EnsemblPlants" id="TuG1812S0001521900.01.T01">
    <property type="protein sequence ID" value="TuG1812S0001521900.01.T01"/>
    <property type="gene ID" value="TuG1812S0001521900.01"/>
</dbReference>
<feature type="region of interest" description="Disordered" evidence="1">
    <location>
        <begin position="112"/>
        <end position="146"/>
    </location>
</feature>
<protein>
    <submittedName>
        <fullName evidence="2">Uncharacterized protein</fullName>
    </submittedName>
</protein>
<evidence type="ECO:0000313" key="3">
    <source>
        <dbReference type="Proteomes" id="UP000015106"/>
    </source>
</evidence>
<sequence length="146" mass="16244">MRPCQEVQAALPRSAVQGDAYLLQHKPLQGVRTEAVFEAQVPRGPRARVRVARGSRRRREEGRRQLLARRAEDQGRRWVGAAAVDPEFQDVLNSLKLKIVAGICNDVPPVHRQQLQRGLPAWSARRGRSEDQAGQRGEDQAGAEAA</sequence>
<reference evidence="2" key="2">
    <citation type="submission" date="2022-06" db="UniProtKB">
        <authorList>
            <consortium name="EnsemblPlants"/>
        </authorList>
    </citation>
    <scope>IDENTIFICATION</scope>
</reference>
<dbReference type="Proteomes" id="UP000015106">
    <property type="component" value="Unassembled WGS sequence"/>
</dbReference>
<reference evidence="3" key="1">
    <citation type="journal article" date="2013" name="Nature">
        <title>Draft genome of the wheat A-genome progenitor Triticum urartu.</title>
        <authorList>
            <person name="Ling H.Q."/>
            <person name="Zhao S."/>
            <person name="Liu D."/>
            <person name="Wang J."/>
            <person name="Sun H."/>
            <person name="Zhang C."/>
            <person name="Fan H."/>
            <person name="Li D."/>
            <person name="Dong L."/>
            <person name="Tao Y."/>
            <person name="Gao C."/>
            <person name="Wu H."/>
            <person name="Li Y."/>
            <person name="Cui Y."/>
            <person name="Guo X."/>
            <person name="Zheng S."/>
            <person name="Wang B."/>
            <person name="Yu K."/>
            <person name="Liang Q."/>
            <person name="Yang W."/>
            <person name="Lou X."/>
            <person name="Chen J."/>
            <person name="Feng M."/>
            <person name="Jian J."/>
            <person name="Zhang X."/>
            <person name="Luo G."/>
            <person name="Jiang Y."/>
            <person name="Liu J."/>
            <person name="Wang Z."/>
            <person name="Sha Y."/>
            <person name="Zhang B."/>
            <person name="Wu H."/>
            <person name="Tang D."/>
            <person name="Shen Q."/>
            <person name="Xue P."/>
            <person name="Zou S."/>
            <person name="Wang X."/>
            <person name="Liu X."/>
            <person name="Wang F."/>
            <person name="Yang Y."/>
            <person name="An X."/>
            <person name="Dong Z."/>
            <person name="Zhang K."/>
            <person name="Zhang X."/>
            <person name="Luo M.C."/>
            <person name="Dvorak J."/>
            <person name="Tong Y."/>
            <person name="Wang J."/>
            <person name="Yang H."/>
            <person name="Li Z."/>
            <person name="Wang D."/>
            <person name="Zhang A."/>
            <person name="Wang J."/>
        </authorList>
    </citation>
    <scope>NUCLEOTIDE SEQUENCE</scope>
    <source>
        <strain evidence="3">cv. G1812</strain>
    </source>
</reference>
<name>A0A8R7RDP0_TRIUA</name>